<reference evidence="1 2" key="1">
    <citation type="submission" date="2019-02" db="EMBL/GenBank/DDBJ databases">
        <title>Deep-cultivation of Planctomycetes and their phenomic and genomic characterization uncovers novel biology.</title>
        <authorList>
            <person name="Wiegand S."/>
            <person name="Jogler M."/>
            <person name="Boedeker C."/>
            <person name="Pinto D."/>
            <person name="Vollmers J."/>
            <person name="Rivas-Marin E."/>
            <person name="Kohn T."/>
            <person name="Peeters S.H."/>
            <person name="Heuer A."/>
            <person name="Rast P."/>
            <person name="Oberbeckmann S."/>
            <person name="Bunk B."/>
            <person name="Jeske O."/>
            <person name="Meyerdierks A."/>
            <person name="Storesund J.E."/>
            <person name="Kallscheuer N."/>
            <person name="Luecker S."/>
            <person name="Lage O.M."/>
            <person name="Pohl T."/>
            <person name="Merkel B.J."/>
            <person name="Hornburger P."/>
            <person name="Mueller R.-W."/>
            <person name="Bruemmer F."/>
            <person name="Labrenz M."/>
            <person name="Spormann A.M."/>
            <person name="Op den Camp H."/>
            <person name="Overmann J."/>
            <person name="Amann R."/>
            <person name="Jetten M.S.M."/>
            <person name="Mascher T."/>
            <person name="Medema M.H."/>
            <person name="Devos D.P."/>
            <person name="Kaster A.-K."/>
            <person name="Ovreas L."/>
            <person name="Rohde M."/>
            <person name="Galperin M.Y."/>
            <person name="Jogler C."/>
        </authorList>
    </citation>
    <scope>NUCLEOTIDE SEQUENCE [LARGE SCALE GENOMIC DNA]</scope>
    <source>
        <strain evidence="1 2">Spb1</strain>
    </source>
</reference>
<dbReference type="RefSeq" id="WP_145296313.1">
    <property type="nucleotide sequence ID" value="NZ_CP036299.1"/>
</dbReference>
<dbReference type="AlphaFoldDB" id="A0A518GK75"/>
<protein>
    <submittedName>
        <fullName evidence="1">Uncharacterized protein</fullName>
    </submittedName>
</protein>
<accession>A0A518GK75</accession>
<gene>
    <name evidence="1" type="ORF">Spb1_08900</name>
</gene>
<keyword evidence="2" id="KW-1185">Reference proteome</keyword>
<dbReference type="Pfam" id="PF22086">
    <property type="entry name" value="DUF6940"/>
    <property type="match status" value="1"/>
</dbReference>
<organism evidence="1 2">
    <name type="scientific">Planctopirus ephydatiae</name>
    <dbReference type="NCBI Taxonomy" id="2528019"/>
    <lineage>
        <taxon>Bacteria</taxon>
        <taxon>Pseudomonadati</taxon>
        <taxon>Planctomycetota</taxon>
        <taxon>Planctomycetia</taxon>
        <taxon>Planctomycetales</taxon>
        <taxon>Planctomycetaceae</taxon>
        <taxon>Planctopirus</taxon>
    </lineage>
</organism>
<evidence type="ECO:0000313" key="1">
    <source>
        <dbReference type="EMBL" id="QDV29022.1"/>
    </source>
</evidence>
<evidence type="ECO:0000313" key="2">
    <source>
        <dbReference type="Proteomes" id="UP000315349"/>
    </source>
</evidence>
<dbReference type="OrthoDB" id="980262at2"/>
<proteinExistence type="predicted"/>
<dbReference type="EMBL" id="CP036299">
    <property type="protein sequence ID" value="QDV29022.1"/>
    <property type="molecule type" value="Genomic_DNA"/>
</dbReference>
<sequence length="196" mass="21673">MWTAVVEPLKGEAGFRCSLGKAGAVGTWREVATAMAGDLGFRRLLNHTLAEIPCVAFRWECPGITQERLDQPFECVILEDRSLHRTPDISAFASHLKQCQTQVAVFDNLGGDATLVVPTKATDANAYGHLASFVRLAPENQQNELWQRVGETLLRKVGAAPVWLNTAGAGVAWLHVRVDSRPKYYHYGPYRQEKVG</sequence>
<dbReference type="KEGG" id="peh:Spb1_08900"/>
<dbReference type="InterPro" id="IPR054220">
    <property type="entry name" value="DUF6940"/>
</dbReference>
<dbReference type="Proteomes" id="UP000315349">
    <property type="component" value="Chromosome"/>
</dbReference>
<name>A0A518GK75_9PLAN</name>